<dbReference type="Gene3D" id="3.40.190.10">
    <property type="entry name" value="Periplasmic binding protein-like II"/>
    <property type="match status" value="2"/>
</dbReference>
<dbReference type="RefSeq" id="WP_306099732.1">
    <property type="nucleotide sequence ID" value="NZ_CP162602.1"/>
</dbReference>
<dbReference type="InterPro" id="IPR050490">
    <property type="entry name" value="Bact_solute-bd_prot1"/>
</dbReference>
<dbReference type="GO" id="GO:0042597">
    <property type="term" value="C:periplasmic space"/>
    <property type="evidence" value="ECO:0007669"/>
    <property type="project" value="UniProtKB-SubCell"/>
</dbReference>
<dbReference type="KEGG" id="vih:AB0763_13605"/>
<dbReference type="CDD" id="cd13585">
    <property type="entry name" value="PBP2_TMBP_like"/>
    <property type="match status" value="1"/>
</dbReference>
<dbReference type="EMBL" id="CP162602">
    <property type="protein sequence ID" value="XDK26818.1"/>
    <property type="molecule type" value="Genomic_DNA"/>
</dbReference>
<gene>
    <name evidence="4" type="ORF">AB0763_13605</name>
</gene>
<feature type="signal peptide" evidence="3">
    <location>
        <begin position="1"/>
        <end position="28"/>
    </location>
</feature>
<sequence length="473" mass="52780">MLLPMQRLNRLALALFCPALFTAHSLSAVELNIATVNNGHMIAMQSLGEAFEKQYPDIQLNWHTFNEGSLRMRVIADIASQGANYDVITLGMYETPIWAERGWLTALKPDAQYQVDDLLPKVREGLSYQSTLYAAPFYGESSTLMYRKDLFEQAGISLKQRPTWQQIQQYASQLHKPEQQQYGICLRGKAGWGDNMALVTTLVNSFGGQWFNNQWQPQINGQVWQQAVRFYVDLLTQFGPPQPQKNSFNEILSMSRDGHCAMWVDASVAGSFLLDSQKSQYADQWGFAQTPYQATTKGANWLWAWALAIPSGSQQADAAQTFINWATSKQYIELVAQKQGWGKVPTGTRQSTYQNEAFLAATGEFASEELKALNSADPKNNTLPPSPYQGIQFASIPEFVSIAGYTSQKVAQALSGELSVEEALNASQTIAERQLKRAGYYSQGEGASPVNLDLSQNLNLSQNQSQPEEAEYR</sequence>
<keyword evidence="3" id="KW-0732">Signal</keyword>
<dbReference type="SUPFAM" id="SSF53850">
    <property type="entry name" value="Periplasmic binding protein-like II"/>
    <property type="match status" value="1"/>
</dbReference>
<accession>A0AB39HI43</accession>
<keyword evidence="4" id="KW-0614">Plasmid</keyword>
<dbReference type="Pfam" id="PF01547">
    <property type="entry name" value="SBP_bac_1"/>
    <property type="match status" value="1"/>
</dbReference>
<evidence type="ECO:0000256" key="3">
    <source>
        <dbReference type="SAM" id="SignalP"/>
    </source>
</evidence>
<dbReference type="PANTHER" id="PTHR43649">
    <property type="entry name" value="ARABINOSE-BINDING PROTEIN-RELATED"/>
    <property type="match status" value="1"/>
</dbReference>
<protein>
    <submittedName>
        <fullName evidence="4">Sugar ABC transporter substrate-binding protein</fullName>
    </submittedName>
</protein>
<proteinExistence type="inferred from homology"/>
<geneLocation type="plasmid" evidence="4">
    <name>p-HB236076</name>
</geneLocation>
<reference evidence="4" key="1">
    <citation type="submission" date="2024-07" db="EMBL/GenBank/DDBJ databases">
        <title>Genome Analysis of a Potential Novel Vibrio Species Secreting pH- and Thermo-stable Alginate Lyase and its Application in Producing Alginate Oligosaccharides.</title>
        <authorList>
            <person name="Huang H."/>
            <person name="Bao K."/>
        </authorList>
    </citation>
    <scope>NUCLEOTIDE SEQUENCE</scope>
    <source>
        <strain evidence="4">HB236076</strain>
        <plasmid evidence="4">p-HB236076</plasmid>
    </source>
</reference>
<dbReference type="PANTHER" id="PTHR43649:SF12">
    <property type="entry name" value="DIACETYLCHITOBIOSE BINDING PROTEIN DASA"/>
    <property type="match status" value="1"/>
</dbReference>
<organism evidence="4">
    <name type="scientific">Vibrio sp. HB236076</name>
    <dbReference type="NCBI Taxonomy" id="3232307"/>
    <lineage>
        <taxon>Bacteria</taxon>
        <taxon>Pseudomonadati</taxon>
        <taxon>Pseudomonadota</taxon>
        <taxon>Gammaproteobacteria</taxon>
        <taxon>Vibrionales</taxon>
        <taxon>Vibrionaceae</taxon>
        <taxon>Vibrio</taxon>
    </lineage>
</organism>
<evidence type="ECO:0000256" key="2">
    <source>
        <dbReference type="ARBA" id="ARBA00008520"/>
    </source>
</evidence>
<name>A0AB39HI43_9VIBR</name>
<feature type="chain" id="PRO_5044221104" evidence="3">
    <location>
        <begin position="29"/>
        <end position="473"/>
    </location>
</feature>
<comment type="subcellular location">
    <subcellularLocation>
        <location evidence="1">Periplasm</location>
    </subcellularLocation>
</comment>
<dbReference type="InterPro" id="IPR006059">
    <property type="entry name" value="SBP"/>
</dbReference>
<evidence type="ECO:0000313" key="4">
    <source>
        <dbReference type="EMBL" id="XDK26818.1"/>
    </source>
</evidence>
<evidence type="ECO:0000256" key="1">
    <source>
        <dbReference type="ARBA" id="ARBA00004418"/>
    </source>
</evidence>
<comment type="similarity">
    <text evidence="2">Belongs to the bacterial solute-binding protein 1 family.</text>
</comment>
<dbReference type="AlphaFoldDB" id="A0AB39HI43"/>